<feature type="region of interest" description="Disordered" evidence="1">
    <location>
        <begin position="134"/>
        <end position="190"/>
    </location>
</feature>
<keyword evidence="2" id="KW-1133">Transmembrane helix</keyword>
<evidence type="ECO:0000313" key="4">
    <source>
        <dbReference type="Proteomes" id="UP001153365"/>
    </source>
</evidence>
<dbReference type="EMBL" id="CALTRL010001385">
    <property type="protein sequence ID" value="CAH7672337.1"/>
    <property type="molecule type" value="Genomic_DNA"/>
</dbReference>
<accession>A0AAV0ASB7</accession>
<feature type="region of interest" description="Disordered" evidence="1">
    <location>
        <begin position="259"/>
        <end position="288"/>
    </location>
</feature>
<protein>
    <submittedName>
        <fullName evidence="3">Expressed protein</fullName>
    </submittedName>
</protein>
<name>A0AAV0ASB7_PHAPC</name>
<feature type="transmembrane region" description="Helical" evidence="2">
    <location>
        <begin position="53"/>
        <end position="78"/>
    </location>
</feature>
<keyword evidence="2" id="KW-0812">Transmembrane</keyword>
<organism evidence="3 4">
    <name type="scientific">Phakopsora pachyrhizi</name>
    <name type="common">Asian soybean rust disease fungus</name>
    <dbReference type="NCBI Taxonomy" id="170000"/>
    <lineage>
        <taxon>Eukaryota</taxon>
        <taxon>Fungi</taxon>
        <taxon>Dikarya</taxon>
        <taxon>Basidiomycota</taxon>
        <taxon>Pucciniomycotina</taxon>
        <taxon>Pucciniomycetes</taxon>
        <taxon>Pucciniales</taxon>
        <taxon>Phakopsoraceae</taxon>
        <taxon>Phakopsora</taxon>
    </lineage>
</organism>
<sequence>MPKILLKEGSKILFSRLVQDSRLLDSSDLTTNDISNNQQPTSAPDSGVHQRDVILLVGAILGAVSVPIILGIITISYLRKKHFQSRSKSSNISKEILSVPETKYYEVSTTKSNGTDFNLNSTSTEKSCLKKVPPSKKLKKFNRMTPETDLSSISSVKSPPPNYTEEELNQASDMAKRRTRSPKLRRPYKSEENLIQKTFGLKRPMTVENGSRKLSPCRRRGSLGSKTFFEMSNGCERTNDSDRVTEGPLDWYARHATPDPLREDLSSHKLTGTASPTSAKLLLRQTST</sequence>
<keyword evidence="4" id="KW-1185">Reference proteome</keyword>
<dbReference type="Proteomes" id="UP001153365">
    <property type="component" value="Unassembled WGS sequence"/>
</dbReference>
<feature type="compositionally biased region" description="Polar residues" evidence="1">
    <location>
        <begin position="148"/>
        <end position="157"/>
    </location>
</feature>
<proteinExistence type="predicted"/>
<evidence type="ECO:0000256" key="1">
    <source>
        <dbReference type="SAM" id="MobiDB-lite"/>
    </source>
</evidence>
<feature type="compositionally biased region" description="Polar residues" evidence="1">
    <location>
        <begin position="268"/>
        <end position="288"/>
    </location>
</feature>
<evidence type="ECO:0000256" key="2">
    <source>
        <dbReference type="SAM" id="Phobius"/>
    </source>
</evidence>
<evidence type="ECO:0000313" key="3">
    <source>
        <dbReference type="EMBL" id="CAH7672337.1"/>
    </source>
</evidence>
<comment type="caution">
    <text evidence="3">The sequence shown here is derived from an EMBL/GenBank/DDBJ whole genome shotgun (WGS) entry which is preliminary data.</text>
</comment>
<keyword evidence="2" id="KW-0472">Membrane</keyword>
<gene>
    <name evidence="3" type="ORF">PPACK8108_LOCUS7147</name>
</gene>
<reference evidence="3" key="1">
    <citation type="submission" date="2022-06" db="EMBL/GenBank/DDBJ databases">
        <authorList>
            <consortium name="SYNGENTA / RWTH Aachen University"/>
        </authorList>
    </citation>
    <scope>NUCLEOTIDE SEQUENCE</scope>
</reference>
<dbReference type="AlphaFoldDB" id="A0AAV0ASB7"/>
<feature type="compositionally biased region" description="Basic residues" evidence="1">
    <location>
        <begin position="177"/>
        <end position="187"/>
    </location>
</feature>